<evidence type="ECO:0000256" key="3">
    <source>
        <dbReference type="ARBA" id="ARBA00007422"/>
    </source>
</evidence>
<keyword evidence="4 8" id="KW-0312">Gluconeogenesis</keyword>
<feature type="active site" description="Proton acceptor" evidence="8">
    <location>
        <position position="163"/>
    </location>
</feature>
<evidence type="ECO:0000256" key="7">
    <source>
        <dbReference type="ARBA" id="ARBA00023235"/>
    </source>
</evidence>
<evidence type="ECO:0000313" key="10">
    <source>
        <dbReference type="EMBL" id="MDO6453768.1"/>
    </source>
</evidence>
<dbReference type="PROSITE" id="PS51440">
    <property type="entry name" value="TIM_2"/>
    <property type="match status" value="1"/>
</dbReference>
<evidence type="ECO:0000256" key="9">
    <source>
        <dbReference type="RuleBase" id="RU363013"/>
    </source>
</evidence>
<dbReference type="Pfam" id="PF00121">
    <property type="entry name" value="TIM"/>
    <property type="match status" value="1"/>
</dbReference>
<dbReference type="EMBL" id="JAUOPG010000005">
    <property type="protein sequence ID" value="MDO6453768.1"/>
    <property type="molecule type" value="Genomic_DNA"/>
</dbReference>
<dbReference type="InterPro" id="IPR035990">
    <property type="entry name" value="TIM_sf"/>
</dbReference>
<dbReference type="GO" id="GO:0006096">
    <property type="term" value="P:glycolytic process"/>
    <property type="evidence" value="ECO:0007669"/>
    <property type="project" value="UniProtKB-UniRule"/>
</dbReference>
<dbReference type="FunFam" id="3.20.20.70:FF:000016">
    <property type="entry name" value="Triosephosphate isomerase"/>
    <property type="match status" value="1"/>
</dbReference>
<organism evidence="10 11">
    <name type="scientific">Neptunomonas phycophila</name>
    <dbReference type="NCBI Taxonomy" id="1572645"/>
    <lineage>
        <taxon>Bacteria</taxon>
        <taxon>Pseudomonadati</taxon>
        <taxon>Pseudomonadota</taxon>
        <taxon>Gammaproteobacteria</taxon>
        <taxon>Oceanospirillales</taxon>
        <taxon>Oceanospirillaceae</taxon>
        <taxon>Neptunomonas</taxon>
    </lineage>
</organism>
<proteinExistence type="inferred from homology"/>
<evidence type="ECO:0000256" key="8">
    <source>
        <dbReference type="HAMAP-Rule" id="MF_00147"/>
    </source>
</evidence>
<dbReference type="EC" id="5.3.1.1" evidence="8 9"/>
<evidence type="ECO:0000256" key="5">
    <source>
        <dbReference type="ARBA" id="ARBA00022490"/>
    </source>
</evidence>
<comment type="pathway">
    <text evidence="2">Carbohydrate metabolism; erythritol degradation.</text>
</comment>
<feature type="binding site" evidence="8">
    <location>
        <position position="209"/>
    </location>
    <ligand>
        <name>substrate</name>
    </ligand>
</feature>
<comment type="pathway">
    <text evidence="8 9">Carbohydrate biosynthesis; gluconeogenesis.</text>
</comment>
<comment type="catalytic activity">
    <reaction evidence="8 9">
        <text>D-glyceraldehyde 3-phosphate = dihydroxyacetone phosphate</text>
        <dbReference type="Rhea" id="RHEA:18585"/>
        <dbReference type="ChEBI" id="CHEBI:57642"/>
        <dbReference type="ChEBI" id="CHEBI:59776"/>
        <dbReference type="EC" id="5.3.1.1"/>
    </reaction>
</comment>
<dbReference type="SUPFAM" id="SSF51351">
    <property type="entry name" value="Triosephosphate isomerase (TIM)"/>
    <property type="match status" value="1"/>
</dbReference>
<comment type="caution">
    <text evidence="10">The sequence shown here is derived from an EMBL/GenBank/DDBJ whole genome shotgun (WGS) entry which is preliminary data.</text>
</comment>
<comment type="function">
    <text evidence="8">Involved in the gluconeogenesis. Catalyzes stereospecifically the conversion of dihydroxyacetone phosphate (DHAP) to D-glyceraldehyde-3-phosphate (G3P).</text>
</comment>
<dbReference type="InterPro" id="IPR022896">
    <property type="entry name" value="TrioseP_Isoase_bac/euk"/>
</dbReference>
<dbReference type="PANTHER" id="PTHR21139:SF42">
    <property type="entry name" value="TRIOSEPHOSPHATE ISOMERASE"/>
    <property type="match status" value="1"/>
</dbReference>
<dbReference type="GO" id="GO:0006094">
    <property type="term" value="P:gluconeogenesis"/>
    <property type="evidence" value="ECO:0007669"/>
    <property type="project" value="UniProtKB-UniRule"/>
</dbReference>
<comment type="subunit">
    <text evidence="8 9">Homodimer.</text>
</comment>
<dbReference type="PROSITE" id="PS00171">
    <property type="entry name" value="TIM_1"/>
    <property type="match status" value="1"/>
</dbReference>
<comment type="pathway">
    <text evidence="1 8 9">Carbohydrate degradation; glycolysis; D-glyceraldehyde 3-phosphate from glycerone phosphate: step 1/1.</text>
</comment>
<evidence type="ECO:0000256" key="6">
    <source>
        <dbReference type="ARBA" id="ARBA00023152"/>
    </source>
</evidence>
<dbReference type="GO" id="GO:0046166">
    <property type="term" value="P:glyceraldehyde-3-phosphate biosynthetic process"/>
    <property type="evidence" value="ECO:0007669"/>
    <property type="project" value="TreeGrafter"/>
</dbReference>
<evidence type="ECO:0000256" key="2">
    <source>
        <dbReference type="ARBA" id="ARBA00004939"/>
    </source>
</evidence>
<dbReference type="AlphaFoldDB" id="A0AAW7XK63"/>
<dbReference type="NCBIfam" id="TIGR00419">
    <property type="entry name" value="tim"/>
    <property type="match status" value="1"/>
</dbReference>
<feature type="active site" description="Electrophile" evidence="8">
    <location>
        <position position="91"/>
    </location>
</feature>
<evidence type="ECO:0000313" key="11">
    <source>
        <dbReference type="Proteomes" id="UP001169862"/>
    </source>
</evidence>
<feature type="binding site" evidence="8">
    <location>
        <begin position="9"/>
        <end position="11"/>
    </location>
    <ligand>
        <name>substrate</name>
    </ligand>
</feature>
<dbReference type="HAMAP" id="MF_00147_B">
    <property type="entry name" value="TIM_B"/>
    <property type="match status" value="1"/>
</dbReference>
<dbReference type="Gene3D" id="3.20.20.70">
    <property type="entry name" value="Aldolase class I"/>
    <property type="match status" value="1"/>
</dbReference>
<comment type="similarity">
    <text evidence="3 8 9">Belongs to the triosephosphate isomerase family.</text>
</comment>
<protein>
    <recommendedName>
        <fullName evidence="8 9">Triosephosphate isomerase</fullName>
        <shortName evidence="8">TIM</shortName>
        <shortName evidence="8">TPI</shortName>
        <ecNumber evidence="8 9">5.3.1.1</ecNumber>
    </recommendedName>
    <alternativeName>
        <fullName evidence="8">Triose-phosphate isomerase</fullName>
    </alternativeName>
</protein>
<keyword evidence="6 8" id="KW-0324">Glycolysis</keyword>
<evidence type="ECO:0000256" key="4">
    <source>
        <dbReference type="ARBA" id="ARBA00022432"/>
    </source>
</evidence>
<accession>A0AAW7XK63</accession>
<dbReference type="CDD" id="cd00311">
    <property type="entry name" value="TIM"/>
    <property type="match status" value="1"/>
</dbReference>
<comment type="subcellular location">
    <subcellularLocation>
        <location evidence="8 9">Cytoplasm</location>
    </subcellularLocation>
</comment>
<keyword evidence="5 8" id="KW-0963">Cytoplasm</keyword>
<reference evidence="10" key="1">
    <citation type="submission" date="2023-07" db="EMBL/GenBank/DDBJ databases">
        <title>Genome content predicts the carbon catabolic preferences of heterotrophic bacteria.</title>
        <authorList>
            <person name="Gralka M."/>
        </authorList>
    </citation>
    <scope>NUCLEOTIDE SEQUENCE</scope>
    <source>
        <strain evidence="10">I2M16</strain>
    </source>
</reference>
<feature type="binding site" evidence="8">
    <location>
        <begin position="230"/>
        <end position="231"/>
    </location>
    <ligand>
        <name>substrate</name>
    </ligand>
</feature>
<dbReference type="GO" id="GO:0019563">
    <property type="term" value="P:glycerol catabolic process"/>
    <property type="evidence" value="ECO:0007669"/>
    <property type="project" value="TreeGrafter"/>
</dbReference>
<dbReference type="Proteomes" id="UP001169862">
    <property type="component" value="Unassembled WGS sequence"/>
</dbReference>
<evidence type="ECO:0000256" key="1">
    <source>
        <dbReference type="ARBA" id="ARBA00004680"/>
    </source>
</evidence>
<dbReference type="InterPro" id="IPR000652">
    <property type="entry name" value="Triosephosphate_isomerase"/>
</dbReference>
<sequence>MRKLIVAGNWKMNGTKQLAADMVHALKETSLPTDVYVVVFPPSILVGSFVDCSGCKTGIQNINSEPSGAYTGELSASMVKEAGCSYVLVGHSERRSLFGEQDDLVAAKVKAAVDNGLMPMLCVGETLEQREAGDYLAVIKSQVVLGLSRLSIAELEKVTLAYEPVWAIGTGRTATPEQAQNVHASVREFLAEEYSRKVADEMSILYGGSVNAKSAGALFAQPDIDGGLVGGASLKVNEFLTICSAAADNV</sequence>
<keyword evidence="7 8" id="KW-0413">Isomerase</keyword>
<gene>
    <name evidence="8 10" type="primary">tpiA</name>
    <name evidence="10" type="ORF">Q4490_09340</name>
</gene>
<dbReference type="RefSeq" id="WP_303550079.1">
    <property type="nucleotide sequence ID" value="NZ_JAUOPG010000005.1"/>
</dbReference>
<dbReference type="PANTHER" id="PTHR21139">
    <property type="entry name" value="TRIOSEPHOSPHATE ISOMERASE"/>
    <property type="match status" value="1"/>
</dbReference>
<name>A0AAW7XK63_9GAMM</name>
<dbReference type="GO" id="GO:0004807">
    <property type="term" value="F:triose-phosphate isomerase activity"/>
    <property type="evidence" value="ECO:0007669"/>
    <property type="project" value="UniProtKB-UniRule"/>
</dbReference>
<dbReference type="InterPro" id="IPR013785">
    <property type="entry name" value="Aldolase_TIM"/>
</dbReference>
<feature type="binding site" evidence="8">
    <location>
        <position position="169"/>
    </location>
    <ligand>
        <name>substrate</name>
    </ligand>
</feature>
<dbReference type="InterPro" id="IPR020861">
    <property type="entry name" value="Triosephosphate_isomerase_AS"/>
</dbReference>
<dbReference type="GO" id="GO:0005829">
    <property type="term" value="C:cytosol"/>
    <property type="evidence" value="ECO:0007669"/>
    <property type="project" value="TreeGrafter"/>
</dbReference>